<dbReference type="RefSeq" id="WP_091199535.1">
    <property type="nucleotide sequence ID" value="NZ_LT594324.1"/>
</dbReference>
<dbReference type="InterPro" id="IPR037359">
    <property type="entry name" value="NST/OST"/>
</dbReference>
<dbReference type="Gene3D" id="3.40.50.300">
    <property type="entry name" value="P-loop containing nucleotide triphosphate hydrolases"/>
    <property type="match status" value="1"/>
</dbReference>
<dbReference type="AlphaFoldDB" id="A0A1A9AA56"/>
<keyword evidence="5" id="KW-1185">Reference proteome</keyword>
<feature type="domain" description="Sulfotransferase" evidence="3">
    <location>
        <begin position="32"/>
        <end position="238"/>
    </location>
</feature>
<evidence type="ECO:0000259" key="3">
    <source>
        <dbReference type="Pfam" id="PF00685"/>
    </source>
</evidence>
<sequence length="287" mass="32893">MTLAREQALRAVKSMSRTVGRLTAGSRMVPGFLIVGAQRCGTTSLFKTLAQHPGVLPPAYHKGVHYFDMDYHRGMGWYLGHFPSTSKAEAVRQQLGVRGITGESSPYYMFHPLAARRIAKDLPSVKLLVLLRDPVERAYSAHSHELARGYESESSFERALALEEERTAGERERMTADPRYASHHLQHNAYLARGRYVEQLERLEALVGRERLHVIDSDDFFADPRPSFDAVCDFLRLPRWADISFGKHNSRSRSPMSTELRARLEAHFAPYDERLTKWWGRVPSWRR</sequence>
<accession>A0A1A9AA56</accession>
<dbReference type="InterPro" id="IPR000863">
    <property type="entry name" value="Sulfotransferase_dom"/>
</dbReference>
<evidence type="ECO:0000256" key="2">
    <source>
        <dbReference type="ARBA" id="ARBA00023180"/>
    </source>
</evidence>
<name>A0A1A9AA56_9ACTN</name>
<keyword evidence="2" id="KW-0325">Glycoprotein</keyword>
<keyword evidence="1 4" id="KW-0808">Transferase</keyword>
<dbReference type="PANTHER" id="PTHR10605:SF56">
    <property type="entry name" value="BIFUNCTIONAL HEPARAN SULFATE N-DEACETYLASE_N-SULFOTRANSFERASE"/>
    <property type="match status" value="1"/>
</dbReference>
<dbReference type="SUPFAM" id="SSF52540">
    <property type="entry name" value="P-loop containing nucleoside triphosphate hydrolases"/>
    <property type="match status" value="1"/>
</dbReference>
<gene>
    <name evidence="4" type="ORF">GA0070621_4625</name>
</gene>
<organism evidence="4 5">
    <name type="scientific">Micromonospora narathiwatensis</name>
    <dbReference type="NCBI Taxonomy" id="299146"/>
    <lineage>
        <taxon>Bacteria</taxon>
        <taxon>Bacillati</taxon>
        <taxon>Actinomycetota</taxon>
        <taxon>Actinomycetes</taxon>
        <taxon>Micromonosporales</taxon>
        <taxon>Micromonosporaceae</taxon>
        <taxon>Micromonospora</taxon>
    </lineage>
</organism>
<dbReference type="EMBL" id="LT594324">
    <property type="protein sequence ID" value="SBT52983.1"/>
    <property type="molecule type" value="Genomic_DNA"/>
</dbReference>
<evidence type="ECO:0000313" key="5">
    <source>
        <dbReference type="Proteomes" id="UP000198765"/>
    </source>
</evidence>
<evidence type="ECO:0000313" key="4">
    <source>
        <dbReference type="EMBL" id="SBT52983.1"/>
    </source>
</evidence>
<reference evidence="4 5" key="1">
    <citation type="submission" date="2016-06" db="EMBL/GenBank/DDBJ databases">
        <authorList>
            <person name="Kjaerup R.B."/>
            <person name="Dalgaard T.S."/>
            <person name="Juul-Madsen H.R."/>
        </authorList>
    </citation>
    <scope>NUCLEOTIDE SEQUENCE [LARGE SCALE GENOMIC DNA]</scope>
    <source>
        <strain evidence="4 5">DSM 45248</strain>
    </source>
</reference>
<dbReference type="InterPro" id="IPR027417">
    <property type="entry name" value="P-loop_NTPase"/>
</dbReference>
<protein>
    <submittedName>
        <fullName evidence="4">Sulfotransferase domain-containing protein</fullName>
    </submittedName>
</protein>
<dbReference type="Proteomes" id="UP000198765">
    <property type="component" value="Chromosome I"/>
</dbReference>
<evidence type="ECO:0000256" key="1">
    <source>
        <dbReference type="ARBA" id="ARBA00022679"/>
    </source>
</evidence>
<dbReference type="PANTHER" id="PTHR10605">
    <property type="entry name" value="HEPARAN SULFATE SULFOTRANSFERASE"/>
    <property type="match status" value="1"/>
</dbReference>
<proteinExistence type="predicted"/>
<dbReference type="Pfam" id="PF00685">
    <property type="entry name" value="Sulfotransfer_1"/>
    <property type="match status" value="1"/>
</dbReference>
<dbReference type="GO" id="GO:0008146">
    <property type="term" value="F:sulfotransferase activity"/>
    <property type="evidence" value="ECO:0007669"/>
    <property type="project" value="InterPro"/>
</dbReference>
<dbReference type="PATRIC" id="fig|299146.4.peg.4776"/>
<dbReference type="OrthoDB" id="4508169at2"/>